<gene>
    <name evidence="2" type="ORF">SAMN05421788_105114</name>
</gene>
<sequence length="252" mass="28913">MKYLSTLTLLFYLLFSCNPAKKAKVSNAFFEAMDRNYLRVDSLLKEYPDSAVTENEKVYDIIRQHSKQLFLLPDTIYNGDISIVVSADKKLCLVSWNTHLGGTLKWFESMALFYTADGSLQTQMVQDNEHLFGEENSSSLIFYDTLYSFPAGKETLYIAYGTGQGSALLSWQQLSALAIDGQKLLRKKVFPGNKSNWLVEFDISKLKREEIPMIEVMDSGRLVRMPIATDEGGFSFRYDLLEFRDSMFWVKK</sequence>
<dbReference type="PROSITE" id="PS51257">
    <property type="entry name" value="PROKAR_LIPOPROTEIN"/>
    <property type="match status" value="1"/>
</dbReference>
<feature type="signal peptide" evidence="1">
    <location>
        <begin position="1"/>
        <end position="22"/>
    </location>
</feature>
<evidence type="ECO:0000313" key="2">
    <source>
        <dbReference type="EMBL" id="SIT21175.1"/>
    </source>
</evidence>
<organism evidence="2 3">
    <name type="scientific">Filimonas lacunae</name>
    <dbReference type="NCBI Taxonomy" id="477680"/>
    <lineage>
        <taxon>Bacteria</taxon>
        <taxon>Pseudomonadati</taxon>
        <taxon>Bacteroidota</taxon>
        <taxon>Chitinophagia</taxon>
        <taxon>Chitinophagales</taxon>
        <taxon>Chitinophagaceae</taxon>
        <taxon>Filimonas</taxon>
    </lineage>
</organism>
<keyword evidence="1" id="KW-0732">Signal</keyword>
<dbReference type="AlphaFoldDB" id="A0A1N7QEA0"/>
<reference evidence="3" key="1">
    <citation type="submission" date="2017-01" db="EMBL/GenBank/DDBJ databases">
        <authorList>
            <person name="Varghese N."/>
            <person name="Submissions S."/>
        </authorList>
    </citation>
    <scope>NUCLEOTIDE SEQUENCE [LARGE SCALE GENOMIC DNA]</scope>
    <source>
        <strain evidence="3">DSM 21054</strain>
    </source>
</reference>
<keyword evidence="3" id="KW-1185">Reference proteome</keyword>
<dbReference type="EMBL" id="FTOR01000005">
    <property type="protein sequence ID" value="SIT21175.1"/>
    <property type="molecule type" value="Genomic_DNA"/>
</dbReference>
<evidence type="ECO:0000256" key="1">
    <source>
        <dbReference type="SAM" id="SignalP"/>
    </source>
</evidence>
<accession>A0A1N7QEA0</accession>
<dbReference type="OrthoDB" id="659835at2"/>
<dbReference type="RefSeq" id="WP_096510812.1">
    <property type="nucleotide sequence ID" value="NZ_AP017422.1"/>
</dbReference>
<name>A0A1N7QEA0_9BACT</name>
<dbReference type="Proteomes" id="UP000186917">
    <property type="component" value="Unassembled WGS sequence"/>
</dbReference>
<evidence type="ECO:0000313" key="3">
    <source>
        <dbReference type="Proteomes" id="UP000186917"/>
    </source>
</evidence>
<feature type="chain" id="PRO_5013156677" evidence="1">
    <location>
        <begin position="23"/>
        <end position="252"/>
    </location>
</feature>
<protein>
    <submittedName>
        <fullName evidence="2">Uncharacterized protein</fullName>
    </submittedName>
</protein>
<proteinExistence type="predicted"/>